<organism evidence="1 2">
    <name type="scientific">Buddleja alternifolia</name>
    <dbReference type="NCBI Taxonomy" id="168488"/>
    <lineage>
        <taxon>Eukaryota</taxon>
        <taxon>Viridiplantae</taxon>
        <taxon>Streptophyta</taxon>
        <taxon>Embryophyta</taxon>
        <taxon>Tracheophyta</taxon>
        <taxon>Spermatophyta</taxon>
        <taxon>Magnoliopsida</taxon>
        <taxon>eudicotyledons</taxon>
        <taxon>Gunneridae</taxon>
        <taxon>Pentapetalae</taxon>
        <taxon>asterids</taxon>
        <taxon>lamiids</taxon>
        <taxon>Lamiales</taxon>
        <taxon>Scrophulariaceae</taxon>
        <taxon>Buddlejeae</taxon>
        <taxon>Buddleja</taxon>
    </lineage>
</organism>
<evidence type="ECO:0000313" key="2">
    <source>
        <dbReference type="Proteomes" id="UP000826271"/>
    </source>
</evidence>
<keyword evidence="2" id="KW-1185">Reference proteome</keyword>
<dbReference type="Gene3D" id="1.10.10.60">
    <property type="entry name" value="Homeodomain-like"/>
    <property type="match status" value="1"/>
</dbReference>
<evidence type="ECO:0008006" key="3">
    <source>
        <dbReference type="Google" id="ProtNLM"/>
    </source>
</evidence>
<dbReference type="EMBL" id="WHWC01000001">
    <property type="protein sequence ID" value="KAG8391097.1"/>
    <property type="molecule type" value="Genomic_DNA"/>
</dbReference>
<dbReference type="Gene3D" id="3.40.50.2300">
    <property type="match status" value="1"/>
</dbReference>
<gene>
    <name evidence="1" type="ORF">BUALT_Bualt01G0152400</name>
</gene>
<sequence>MADEQENDFPVSYRGLIVTSGTDFGFYLEDLLRQCKFTFKTTGSEAEALALLKKKEDKFEFVICDGDIADTHVIRLVERLNFNMGQHVASHNLGEPFLINFLLLDLVLSSNVKLRSTASSHGAFWCFNKPSQVEDIKKISGYLNWRTEVMLNDIEIKEDQEYEDILFTKKPLENFCPFELMPKDDVWPVEVFEKFVAAFKLLAPKETNSGSVMKLMNVEGLAPVDVENQLTRCRLQRTTRDRIFP</sequence>
<comment type="caution">
    <text evidence="1">The sequence shown here is derived from an EMBL/GenBank/DDBJ whole genome shotgun (WGS) entry which is preliminary data.</text>
</comment>
<evidence type="ECO:0000313" key="1">
    <source>
        <dbReference type="EMBL" id="KAG8391097.1"/>
    </source>
</evidence>
<dbReference type="AlphaFoldDB" id="A0AAV6YFW0"/>
<protein>
    <recommendedName>
        <fullName evidence="3">Response regulatory domain-containing protein</fullName>
    </recommendedName>
</protein>
<proteinExistence type="predicted"/>
<dbReference type="Proteomes" id="UP000826271">
    <property type="component" value="Unassembled WGS sequence"/>
</dbReference>
<accession>A0AAV6YFW0</accession>
<name>A0AAV6YFW0_9LAMI</name>
<reference evidence="1" key="1">
    <citation type="submission" date="2019-10" db="EMBL/GenBank/DDBJ databases">
        <authorList>
            <person name="Zhang R."/>
            <person name="Pan Y."/>
            <person name="Wang J."/>
            <person name="Ma R."/>
            <person name="Yu S."/>
        </authorList>
    </citation>
    <scope>NUCLEOTIDE SEQUENCE</scope>
    <source>
        <strain evidence="1">LA-IB0</strain>
        <tissue evidence="1">Leaf</tissue>
    </source>
</reference>